<dbReference type="Proteomes" id="UP000623250">
    <property type="component" value="Unassembled WGS sequence"/>
</dbReference>
<organism evidence="1 2">
    <name type="scientific">Rhodomicrobium udaipurense</name>
    <dbReference type="NCBI Taxonomy" id="1202716"/>
    <lineage>
        <taxon>Bacteria</taxon>
        <taxon>Pseudomonadati</taxon>
        <taxon>Pseudomonadota</taxon>
        <taxon>Alphaproteobacteria</taxon>
        <taxon>Hyphomicrobiales</taxon>
        <taxon>Hyphomicrobiaceae</taxon>
        <taxon>Rhodomicrobium</taxon>
    </lineage>
</organism>
<evidence type="ECO:0000313" key="1">
    <source>
        <dbReference type="EMBL" id="MBJ7543410.1"/>
    </source>
</evidence>
<gene>
    <name evidence="1" type="ORF">JDN41_07550</name>
</gene>
<proteinExistence type="predicted"/>
<evidence type="ECO:0000313" key="2">
    <source>
        <dbReference type="Proteomes" id="UP000623250"/>
    </source>
</evidence>
<dbReference type="AlphaFoldDB" id="A0A8I1GHB5"/>
<dbReference type="EMBL" id="JAEMUK010000014">
    <property type="protein sequence ID" value="MBJ7543410.1"/>
    <property type="molecule type" value="Genomic_DNA"/>
</dbReference>
<keyword evidence="2" id="KW-1185">Reference proteome</keyword>
<dbReference type="RefSeq" id="WP_155955220.1">
    <property type="nucleotide sequence ID" value="NZ_JAEMUK010000014.1"/>
</dbReference>
<accession>A0A8I1GHB5</accession>
<comment type="caution">
    <text evidence="1">The sequence shown here is derived from an EMBL/GenBank/DDBJ whole genome shotgun (WGS) entry which is preliminary data.</text>
</comment>
<protein>
    <submittedName>
        <fullName evidence="1">Uncharacterized protein</fullName>
    </submittedName>
</protein>
<sequence length="236" mass="25844">MWFRRIFRKPTPEMGEAKALPNVLPAAATARREVVPEDGRYIEAAMTELVKVGLCLAPAASDDPAGVAASIAYECRGISFAGEPGLGHWALFALAGQADGPRPFENAIRFDDHCYDVAEASDYAAMISSLIAIAGDKWPVKSVEARNASDPHKRIEFGKPVAITIHADPEIPPFELAHGKDFDWSVIFRLNERLPGDVDERFAIFLDGDATIVFLSPEDIGHLNALTGWEFFYLDS</sequence>
<reference evidence="1 2" key="1">
    <citation type="submission" date="2020-12" db="EMBL/GenBank/DDBJ databases">
        <title>Revised draft genomes of Rhodomicrobium vannielii ATCC 17100 and Rhodomicrobium udaipurense JA643.</title>
        <authorList>
            <person name="Conners E.M."/>
            <person name="Davenport E.J."/>
            <person name="Bose A."/>
        </authorList>
    </citation>
    <scope>NUCLEOTIDE SEQUENCE [LARGE SCALE GENOMIC DNA]</scope>
    <source>
        <strain evidence="1 2">JA643</strain>
    </source>
</reference>
<name>A0A8I1GHB5_9HYPH</name>